<dbReference type="GO" id="GO:0031201">
    <property type="term" value="C:SNARE complex"/>
    <property type="evidence" value="ECO:0007669"/>
    <property type="project" value="TreeGrafter"/>
</dbReference>
<dbReference type="InterPro" id="IPR000744">
    <property type="entry name" value="NSF_attach"/>
</dbReference>
<feature type="compositionally biased region" description="Basic and acidic residues" evidence="9">
    <location>
        <begin position="1"/>
        <end position="17"/>
    </location>
</feature>
<dbReference type="GO" id="GO:0005774">
    <property type="term" value="C:vacuolar membrane"/>
    <property type="evidence" value="ECO:0007669"/>
    <property type="project" value="TreeGrafter"/>
</dbReference>
<dbReference type="GeneID" id="28970466"/>
<dbReference type="EMBL" id="CP144538">
    <property type="protein sequence ID" value="WWC64754.1"/>
    <property type="molecule type" value="Genomic_DNA"/>
</dbReference>
<evidence type="ECO:0000313" key="10">
    <source>
        <dbReference type="EMBL" id="OBR83208.1"/>
    </source>
</evidence>
<keyword evidence="3 7" id="KW-0813">Transport</keyword>
<comment type="similarity">
    <text evidence="2 7">Belongs to the SNAP family.</text>
</comment>
<keyword evidence="12" id="KW-1185">Reference proteome</keyword>
<evidence type="ECO:0000256" key="5">
    <source>
        <dbReference type="ARBA" id="ARBA00022927"/>
    </source>
</evidence>
<dbReference type="VEuPathDB" id="FungiDB:I303_06767"/>
<gene>
    <name evidence="10" type="ORF">I303_06767</name>
    <name evidence="11" type="ORF">I303_107365</name>
</gene>
<dbReference type="RefSeq" id="XP_018261050.1">
    <property type="nucleotide sequence ID" value="XM_018410047.1"/>
</dbReference>
<dbReference type="Proteomes" id="UP000078595">
    <property type="component" value="Chromosome 9"/>
</dbReference>
<dbReference type="PRINTS" id="PR00448">
    <property type="entry name" value="NSFATTACHMNT"/>
</dbReference>
<dbReference type="InterPro" id="IPR011990">
    <property type="entry name" value="TPR-like_helical_dom_sf"/>
</dbReference>
<dbReference type="STRING" id="1296121.A0A1A5ZZH2"/>
<dbReference type="Pfam" id="PF14938">
    <property type="entry name" value="SNAP"/>
    <property type="match status" value="1"/>
</dbReference>
<evidence type="ECO:0000313" key="11">
    <source>
        <dbReference type="EMBL" id="WWC64754.1"/>
    </source>
</evidence>
<dbReference type="AlphaFoldDB" id="A0A1A5ZZH2"/>
<name>A0A1A5ZZH2_9TREE</name>
<dbReference type="SUPFAM" id="SSF48452">
    <property type="entry name" value="TPR-like"/>
    <property type="match status" value="1"/>
</dbReference>
<keyword evidence="8" id="KW-0175">Coiled coil</keyword>
<reference evidence="10" key="1">
    <citation type="submission" date="2013-07" db="EMBL/GenBank/DDBJ databases">
        <title>The Genome Sequence of Cryptococcus dejecticola CBS10117.</title>
        <authorList>
            <consortium name="The Broad Institute Genome Sequencing Platform"/>
            <person name="Cuomo C."/>
            <person name="Litvintseva A."/>
            <person name="Chen Y."/>
            <person name="Heitman J."/>
            <person name="Sun S."/>
            <person name="Springer D."/>
            <person name="Dromer F."/>
            <person name="Young S.K."/>
            <person name="Zeng Q."/>
            <person name="Gargeya S."/>
            <person name="Fitzgerald M."/>
            <person name="Abouelleil A."/>
            <person name="Alvarado L."/>
            <person name="Berlin A.M."/>
            <person name="Chapman S.B."/>
            <person name="Dewar J."/>
            <person name="Goldberg J."/>
            <person name="Griggs A."/>
            <person name="Gujja S."/>
            <person name="Hansen M."/>
            <person name="Howarth C."/>
            <person name="Imamovic A."/>
            <person name="Larimer J."/>
            <person name="McCowan C."/>
            <person name="Murphy C."/>
            <person name="Pearson M."/>
            <person name="Priest M."/>
            <person name="Roberts A."/>
            <person name="Saif S."/>
            <person name="Shea T."/>
            <person name="Sykes S."/>
            <person name="Wortman J."/>
            <person name="Nusbaum C."/>
            <person name="Birren B."/>
        </authorList>
    </citation>
    <scope>NUCLEOTIDE SEQUENCE [LARGE SCALE GENOMIC DNA]</scope>
    <source>
        <strain evidence="10">CBS 10117</strain>
    </source>
</reference>
<evidence type="ECO:0000256" key="8">
    <source>
        <dbReference type="SAM" id="Coils"/>
    </source>
</evidence>
<feature type="coiled-coil region" evidence="8">
    <location>
        <begin position="154"/>
        <end position="181"/>
    </location>
</feature>
<comment type="function">
    <text evidence="7">Required for vesicular transport between the endoplasmic reticulum and the Golgi apparatus.</text>
</comment>
<comment type="subcellular location">
    <subcellularLocation>
        <location evidence="1 7">Membrane</location>
        <topology evidence="1 7">Peripheral membrane protein</topology>
    </subcellularLocation>
</comment>
<evidence type="ECO:0000256" key="9">
    <source>
        <dbReference type="SAM" id="MobiDB-lite"/>
    </source>
</evidence>
<dbReference type="PANTHER" id="PTHR13768">
    <property type="entry name" value="SOLUBLE NSF ATTACHMENT PROTEIN SNAP"/>
    <property type="match status" value="1"/>
</dbReference>
<keyword evidence="5 7" id="KW-0653">Protein transport</keyword>
<feature type="region of interest" description="Disordered" evidence="9">
    <location>
        <begin position="1"/>
        <end position="24"/>
    </location>
</feature>
<dbReference type="Gene3D" id="1.25.40.10">
    <property type="entry name" value="Tetratricopeptide repeat domain"/>
    <property type="match status" value="1"/>
</dbReference>
<sequence length="289" mass="32423">MGKSQAEDYLAKAEKKSSSSVGWFGSSSSKWEEAGDLFAQAANAFKVEKRWRESGQAFEREAACRQQANETNDAMNAFHNAAKSYKKSDPEAAVTALHQCIKLLVNSGHFRQAADREKEIAGIYAQEGLDVAKARDSFVRAGDWYKQEDANATANQCYQQAAELSADLQDYQRSMELYQTVADWSLTSALTKYSVKEYWLRAALCSMAMGDLVTTQRLLETFAQKDVTFPSTREAKFAHELMDACEQADVERYTAAVYQYDQVTKLDNWKTGVLLRIKKALEEDEGGLT</sequence>
<dbReference type="PANTHER" id="PTHR13768:SF8">
    <property type="entry name" value="ALPHA-SOLUBLE NSF ATTACHMENT PROTEIN"/>
    <property type="match status" value="1"/>
</dbReference>
<accession>A0A1A5ZZH2</accession>
<keyword evidence="4 7" id="KW-0931">ER-Golgi transport</keyword>
<keyword evidence="6 7" id="KW-0472">Membrane</keyword>
<dbReference type="GO" id="GO:0005483">
    <property type="term" value="F:soluble NSF attachment protein activity"/>
    <property type="evidence" value="ECO:0007669"/>
    <property type="project" value="TreeGrafter"/>
</dbReference>
<evidence type="ECO:0000313" key="12">
    <source>
        <dbReference type="Proteomes" id="UP000078595"/>
    </source>
</evidence>
<dbReference type="GO" id="GO:0019905">
    <property type="term" value="F:syntaxin binding"/>
    <property type="evidence" value="ECO:0007669"/>
    <property type="project" value="TreeGrafter"/>
</dbReference>
<evidence type="ECO:0000256" key="2">
    <source>
        <dbReference type="ARBA" id="ARBA00010050"/>
    </source>
</evidence>
<dbReference type="FunFam" id="1.25.40.10:FF:000049">
    <property type="entry name" value="Alpha-soluble NSF attachment protein-like"/>
    <property type="match status" value="1"/>
</dbReference>
<reference evidence="11" key="2">
    <citation type="submission" date="2013-07" db="EMBL/GenBank/DDBJ databases">
        <authorList>
            <consortium name="The Broad Institute Genome Sequencing Platform"/>
            <person name="Cuomo C."/>
            <person name="Litvintseva A."/>
            <person name="Chen Y."/>
            <person name="Heitman J."/>
            <person name="Sun S."/>
            <person name="Springer D."/>
            <person name="Dromer F."/>
            <person name="Young S.K."/>
            <person name="Zeng Q."/>
            <person name="Gargeya S."/>
            <person name="Fitzgerald M."/>
            <person name="Abouelleil A."/>
            <person name="Alvarado L."/>
            <person name="Berlin A.M."/>
            <person name="Chapman S.B."/>
            <person name="Dewar J."/>
            <person name="Goldberg J."/>
            <person name="Griggs A."/>
            <person name="Gujja S."/>
            <person name="Hansen M."/>
            <person name="Howarth C."/>
            <person name="Imamovic A."/>
            <person name="Larimer J."/>
            <person name="McCowan C."/>
            <person name="Murphy C."/>
            <person name="Pearson M."/>
            <person name="Priest M."/>
            <person name="Roberts A."/>
            <person name="Saif S."/>
            <person name="Shea T."/>
            <person name="Sykes S."/>
            <person name="Wortman J."/>
            <person name="Nusbaum C."/>
            <person name="Birren B."/>
        </authorList>
    </citation>
    <scope>NUCLEOTIDE SEQUENCE</scope>
    <source>
        <strain evidence="11">CBS 10117</strain>
    </source>
</reference>
<evidence type="ECO:0000256" key="3">
    <source>
        <dbReference type="ARBA" id="ARBA00022448"/>
    </source>
</evidence>
<dbReference type="GO" id="GO:0006886">
    <property type="term" value="P:intracellular protein transport"/>
    <property type="evidence" value="ECO:0007669"/>
    <property type="project" value="UniProtKB-UniRule"/>
</dbReference>
<dbReference type="KEGG" id="kdj:28970466"/>
<dbReference type="GO" id="GO:0035494">
    <property type="term" value="P:SNARE complex disassembly"/>
    <property type="evidence" value="ECO:0007669"/>
    <property type="project" value="TreeGrafter"/>
</dbReference>
<dbReference type="OrthoDB" id="9984275at2759"/>
<dbReference type="CDD" id="cd15832">
    <property type="entry name" value="SNAP"/>
    <property type="match status" value="1"/>
</dbReference>
<proteinExistence type="inferred from homology"/>
<evidence type="ECO:0000256" key="6">
    <source>
        <dbReference type="ARBA" id="ARBA00023136"/>
    </source>
</evidence>
<evidence type="ECO:0000256" key="7">
    <source>
        <dbReference type="RuleBase" id="RU367013"/>
    </source>
</evidence>
<organism evidence="10">
    <name type="scientific">Kwoniella dejecticola CBS 10117</name>
    <dbReference type="NCBI Taxonomy" id="1296121"/>
    <lineage>
        <taxon>Eukaryota</taxon>
        <taxon>Fungi</taxon>
        <taxon>Dikarya</taxon>
        <taxon>Basidiomycota</taxon>
        <taxon>Agaricomycotina</taxon>
        <taxon>Tremellomycetes</taxon>
        <taxon>Tremellales</taxon>
        <taxon>Cryptococcaceae</taxon>
        <taxon>Kwoniella</taxon>
    </lineage>
</organism>
<evidence type="ECO:0000256" key="4">
    <source>
        <dbReference type="ARBA" id="ARBA00022892"/>
    </source>
</evidence>
<protein>
    <submittedName>
        <fullName evidence="10">Alpha-soluble NSF attachment protein</fullName>
    </submittedName>
</protein>
<dbReference type="EMBL" id="KI894034">
    <property type="protein sequence ID" value="OBR83208.1"/>
    <property type="molecule type" value="Genomic_DNA"/>
</dbReference>
<evidence type="ECO:0000256" key="1">
    <source>
        <dbReference type="ARBA" id="ARBA00004170"/>
    </source>
</evidence>
<reference evidence="11" key="3">
    <citation type="submission" date="2024-02" db="EMBL/GenBank/DDBJ databases">
        <title>Comparative genomics of Cryptococcus and Kwoniella reveals pathogenesis evolution and contrasting modes of karyotype evolution via chromosome fusion or intercentromeric recombination.</title>
        <authorList>
            <person name="Coelho M.A."/>
            <person name="David-Palma M."/>
            <person name="Shea T."/>
            <person name="Bowers K."/>
            <person name="McGinley-Smith S."/>
            <person name="Mohammad A.W."/>
            <person name="Gnirke A."/>
            <person name="Yurkov A.M."/>
            <person name="Nowrousian M."/>
            <person name="Sun S."/>
            <person name="Cuomo C.A."/>
            <person name="Heitman J."/>
        </authorList>
    </citation>
    <scope>NUCLEOTIDE SEQUENCE</scope>
    <source>
        <strain evidence="11">CBS 10117</strain>
    </source>
</reference>